<dbReference type="AlphaFoldDB" id="A0A365N290"/>
<accession>A0A365N290</accession>
<dbReference type="GO" id="GO:0016020">
    <property type="term" value="C:membrane"/>
    <property type="evidence" value="ECO:0007669"/>
    <property type="project" value="UniProtKB-SubCell"/>
</dbReference>
<dbReference type="Pfam" id="PF05875">
    <property type="entry name" value="Ceramidase"/>
    <property type="match status" value="1"/>
</dbReference>
<keyword evidence="4" id="KW-0378">Hydrolase</keyword>
<evidence type="ECO:0000256" key="2">
    <source>
        <dbReference type="ARBA" id="ARBA00009780"/>
    </source>
</evidence>
<dbReference type="GO" id="GO:0016811">
    <property type="term" value="F:hydrolase activity, acting on carbon-nitrogen (but not peptide) bonds, in linear amides"/>
    <property type="evidence" value="ECO:0007669"/>
    <property type="project" value="InterPro"/>
</dbReference>
<comment type="subcellular location">
    <subcellularLocation>
        <location evidence="1">Membrane</location>
        <topology evidence="1">Multi-pass membrane protein</topology>
    </subcellularLocation>
</comment>
<evidence type="ECO:0000256" key="3">
    <source>
        <dbReference type="ARBA" id="ARBA00022692"/>
    </source>
</evidence>
<dbReference type="GO" id="GO:0006672">
    <property type="term" value="P:ceramide metabolic process"/>
    <property type="evidence" value="ECO:0007669"/>
    <property type="project" value="InterPro"/>
</dbReference>
<organism evidence="7 8">
    <name type="scientific">Gibberella intermedia</name>
    <name type="common">Bulb rot disease fungus</name>
    <name type="synonym">Fusarium proliferatum</name>
    <dbReference type="NCBI Taxonomy" id="948311"/>
    <lineage>
        <taxon>Eukaryota</taxon>
        <taxon>Fungi</taxon>
        <taxon>Dikarya</taxon>
        <taxon>Ascomycota</taxon>
        <taxon>Pezizomycotina</taxon>
        <taxon>Sordariomycetes</taxon>
        <taxon>Hypocreomycetidae</taxon>
        <taxon>Hypocreales</taxon>
        <taxon>Nectriaceae</taxon>
        <taxon>Fusarium</taxon>
        <taxon>Fusarium fujikuroi species complex</taxon>
    </lineage>
</organism>
<reference evidence="7 8" key="1">
    <citation type="submission" date="2017-12" db="EMBL/GenBank/DDBJ databases">
        <title>Genome sequence of the mycotoxigenic crop pathogen Fusarium proliferatum, strain ITEM 2341 from Date Palm.</title>
        <authorList>
            <person name="Almiman B.F."/>
            <person name="Shittu T.A."/>
            <person name="Muthumeenakshi S."/>
            <person name="Baroncelli R."/>
            <person name="Sreenivasaprasada S."/>
        </authorList>
    </citation>
    <scope>NUCLEOTIDE SEQUENCE [LARGE SCALE GENOMIC DNA]</scope>
    <source>
        <strain evidence="7 8">ITEM 2341</strain>
    </source>
</reference>
<evidence type="ECO:0000256" key="1">
    <source>
        <dbReference type="ARBA" id="ARBA00004141"/>
    </source>
</evidence>
<evidence type="ECO:0000313" key="7">
    <source>
        <dbReference type="EMBL" id="RBA14914.1"/>
    </source>
</evidence>
<keyword evidence="3" id="KW-0812">Transmembrane</keyword>
<evidence type="ECO:0000313" key="8">
    <source>
        <dbReference type="Proteomes" id="UP000251714"/>
    </source>
</evidence>
<protein>
    <submittedName>
        <fullName evidence="7">Uncharacterized protein</fullName>
    </submittedName>
</protein>
<comment type="similarity">
    <text evidence="2">Belongs to the alkaline ceramidase family.</text>
</comment>
<dbReference type="InterPro" id="IPR008901">
    <property type="entry name" value="ACER"/>
</dbReference>
<evidence type="ECO:0000256" key="4">
    <source>
        <dbReference type="ARBA" id="ARBA00022801"/>
    </source>
</evidence>
<sequence>MGFITCAAGITAWKVDNIHCGDLVRWRHEVGLPWGILLEGHGWWYAPDDWTGCELLHHLGDLAQTLLKRLARSVHIALAT</sequence>
<gene>
    <name evidence="7" type="ORF">FPRO05_13130</name>
</gene>
<evidence type="ECO:0000256" key="6">
    <source>
        <dbReference type="ARBA" id="ARBA00023136"/>
    </source>
</evidence>
<evidence type="ECO:0000256" key="5">
    <source>
        <dbReference type="ARBA" id="ARBA00022989"/>
    </source>
</evidence>
<comment type="caution">
    <text evidence="7">The sequence shown here is derived from an EMBL/GenBank/DDBJ whole genome shotgun (WGS) entry which is preliminary data.</text>
</comment>
<proteinExistence type="inferred from homology"/>
<keyword evidence="5" id="KW-1133">Transmembrane helix</keyword>
<dbReference type="EMBL" id="PKMI01000025">
    <property type="protein sequence ID" value="RBA14914.1"/>
    <property type="molecule type" value="Genomic_DNA"/>
</dbReference>
<name>A0A365N290_GIBIN</name>
<dbReference type="Proteomes" id="UP000251714">
    <property type="component" value="Unassembled WGS sequence"/>
</dbReference>
<keyword evidence="6" id="KW-0472">Membrane</keyword>